<name>A0ABV2QCI3_9BURK</name>
<evidence type="ECO:0000313" key="3">
    <source>
        <dbReference type="EMBL" id="MET4578746.1"/>
    </source>
</evidence>
<dbReference type="PIRSF" id="PIRSF017082">
    <property type="entry name" value="YflP"/>
    <property type="match status" value="1"/>
</dbReference>
<comment type="caution">
    <text evidence="3">The sequence shown here is derived from an EMBL/GenBank/DDBJ whole genome shotgun (WGS) entry which is preliminary data.</text>
</comment>
<dbReference type="RefSeq" id="WP_354446232.1">
    <property type="nucleotide sequence ID" value="NZ_JBEPSH010000007.1"/>
</dbReference>
<sequence>MPIFHKRLLASLLVAVAAVANAQGDSFPSKPITMVNPYAAGGPADILGRELAKRLGDVLGQQVIVDNRPGGGASVGAAFVARAPADGYTLLMGTAAAHTVTPLATKVPYDGIKDFEFVGMIANVPNILTINPGVKAGTLKEFIALVKPQPGKLSYASAGMGSSPHIAFEMFKHAAGISLVHIPYRGAAPATTDMVAGTVQAGMLNVSVVVPFIKDGRLKALAYGGAKRSPELPDVPTFAEAGLKGMETGSWYSLAVPAKTPAAVVERLAQALEKVKASPEFRAALDKQNSELMPQMRAQAKDFAALDGKRLEQLVKATGMKLQE</sequence>
<dbReference type="Gene3D" id="3.40.190.10">
    <property type="entry name" value="Periplasmic binding protein-like II"/>
    <property type="match status" value="1"/>
</dbReference>
<dbReference type="EMBL" id="JBEPSH010000007">
    <property type="protein sequence ID" value="MET4578746.1"/>
    <property type="molecule type" value="Genomic_DNA"/>
</dbReference>
<reference evidence="3 4" key="1">
    <citation type="submission" date="2024-06" db="EMBL/GenBank/DDBJ databases">
        <title>Sorghum-associated microbial communities from plants grown in Nebraska, USA.</title>
        <authorList>
            <person name="Schachtman D."/>
        </authorList>
    </citation>
    <scope>NUCLEOTIDE SEQUENCE [LARGE SCALE GENOMIC DNA]</scope>
    <source>
        <strain evidence="3 4">2709</strain>
    </source>
</reference>
<dbReference type="InterPro" id="IPR042100">
    <property type="entry name" value="Bug_dom1"/>
</dbReference>
<evidence type="ECO:0000256" key="1">
    <source>
        <dbReference type="ARBA" id="ARBA00006987"/>
    </source>
</evidence>
<dbReference type="CDD" id="cd07012">
    <property type="entry name" value="PBP2_Bug_TTT"/>
    <property type="match status" value="1"/>
</dbReference>
<feature type="chain" id="PRO_5045807545" evidence="2">
    <location>
        <begin position="23"/>
        <end position="324"/>
    </location>
</feature>
<protein>
    <submittedName>
        <fullName evidence="3">Tripartite-type tricarboxylate transporter receptor subunit TctC</fullName>
    </submittedName>
</protein>
<accession>A0ABV2QCI3</accession>
<dbReference type="SUPFAM" id="SSF53850">
    <property type="entry name" value="Periplasmic binding protein-like II"/>
    <property type="match status" value="1"/>
</dbReference>
<dbReference type="PANTHER" id="PTHR42928">
    <property type="entry name" value="TRICARBOXYLATE-BINDING PROTEIN"/>
    <property type="match status" value="1"/>
</dbReference>
<dbReference type="Gene3D" id="3.40.190.150">
    <property type="entry name" value="Bordetella uptake gene, domain 1"/>
    <property type="match status" value="1"/>
</dbReference>
<dbReference type="Pfam" id="PF03401">
    <property type="entry name" value="TctC"/>
    <property type="match status" value="1"/>
</dbReference>
<evidence type="ECO:0000256" key="2">
    <source>
        <dbReference type="SAM" id="SignalP"/>
    </source>
</evidence>
<dbReference type="PANTHER" id="PTHR42928:SF5">
    <property type="entry name" value="BLR1237 PROTEIN"/>
    <property type="match status" value="1"/>
</dbReference>
<comment type="similarity">
    <text evidence="1">Belongs to the UPF0065 (bug) family.</text>
</comment>
<dbReference type="InterPro" id="IPR005064">
    <property type="entry name" value="BUG"/>
</dbReference>
<proteinExistence type="inferred from homology"/>
<keyword evidence="3" id="KW-0675">Receptor</keyword>
<dbReference type="Proteomes" id="UP001549320">
    <property type="component" value="Unassembled WGS sequence"/>
</dbReference>
<evidence type="ECO:0000313" key="4">
    <source>
        <dbReference type="Proteomes" id="UP001549320"/>
    </source>
</evidence>
<feature type="signal peptide" evidence="2">
    <location>
        <begin position="1"/>
        <end position="22"/>
    </location>
</feature>
<gene>
    <name evidence="3" type="ORF">ABIE13_003862</name>
</gene>
<organism evidence="3 4">
    <name type="scientific">Ottowia thiooxydans</name>
    <dbReference type="NCBI Taxonomy" id="219182"/>
    <lineage>
        <taxon>Bacteria</taxon>
        <taxon>Pseudomonadati</taxon>
        <taxon>Pseudomonadota</taxon>
        <taxon>Betaproteobacteria</taxon>
        <taxon>Burkholderiales</taxon>
        <taxon>Comamonadaceae</taxon>
        <taxon>Ottowia</taxon>
    </lineage>
</organism>
<keyword evidence="2" id="KW-0732">Signal</keyword>
<keyword evidence="4" id="KW-1185">Reference proteome</keyword>